<name>A0A834GIJ8_RHOSS</name>
<dbReference type="InterPro" id="IPR006566">
    <property type="entry name" value="FBD"/>
</dbReference>
<dbReference type="PANTHER" id="PTHR34145">
    <property type="entry name" value="OS02G0105600 PROTEIN"/>
    <property type="match status" value="1"/>
</dbReference>
<feature type="domain" description="FBD" evidence="2">
    <location>
        <begin position="312"/>
        <end position="346"/>
    </location>
</feature>
<dbReference type="InterPro" id="IPR032675">
    <property type="entry name" value="LRR_dom_sf"/>
</dbReference>
<dbReference type="InterPro" id="IPR036047">
    <property type="entry name" value="F-box-like_dom_sf"/>
</dbReference>
<dbReference type="InterPro" id="IPR053772">
    <property type="entry name" value="At1g61320/At1g61330-like"/>
</dbReference>
<dbReference type="SUPFAM" id="SSF81383">
    <property type="entry name" value="F-box domain"/>
    <property type="match status" value="1"/>
</dbReference>
<feature type="domain" description="At1g61320/AtMIF1 LRR" evidence="3">
    <location>
        <begin position="147"/>
        <end position="275"/>
    </location>
</feature>
<keyword evidence="5" id="KW-1185">Reference proteome</keyword>
<dbReference type="InterPro" id="IPR055357">
    <property type="entry name" value="LRR_At1g61320_AtMIF1"/>
</dbReference>
<proteinExistence type="predicted"/>
<evidence type="ECO:0008006" key="6">
    <source>
        <dbReference type="Google" id="ProtNLM"/>
    </source>
</evidence>
<feature type="domain" description="F-box" evidence="1">
    <location>
        <begin position="6"/>
        <end position="40"/>
    </location>
</feature>
<dbReference type="Pfam" id="PF08387">
    <property type="entry name" value="FBD"/>
    <property type="match status" value="1"/>
</dbReference>
<dbReference type="Gene3D" id="3.80.10.10">
    <property type="entry name" value="Ribonuclease Inhibitor"/>
    <property type="match status" value="1"/>
</dbReference>
<dbReference type="AlphaFoldDB" id="A0A834GIJ8"/>
<evidence type="ECO:0000259" key="3">
    <source>
        <dbReference type="Pfam" id="PF23622"/>
    </source>
</evidence>
<organism evidence="4 5">
    <name type="scientific">Rhododendron simsii</name>
    <name type="common">Sims's rhododendron</name>
    <dbReference type="NCBI Taxonomy" id="118357"/>
    <lineage>
        <taxon>Eukaryota</taxon>
        <taxon>Viridiplantae</taxon>
        <taxon>Streptophyta</taxon>
        <taxon>Embryophyta</taxon>
        <taxon>Tracheophyta</taxon>
        <taxon>Spermatophyta</taxon>
        <taxon>Magnoliopsida</taxon>
        <taxon>eudicotyledons</taxon>
        <taxon>Gunneridae</taxon>
        <taxon>Pentapetalae</taxon>
        <taxon>asterids</taxon>
        <taxon>Ericales</taxon>
        <taxon>Ericaceae</taxon>
        <taxon>Ericoideae</taxon>
        <taxon>Rhodoreae</taxon>
        <taxon>Rhododendron</taxon>
    </lineage>
</organism>
<evidence type="ECO:0000313" key="4">
    <source>
        <dbReference type="EMBL" id="KAF7135717.1"/>
    </source>
</evidence>
<evidence type="ECO:0000313" key="5">
    <source>
        <dbReference type="Proteomes" id="UP000626092"/>
    </source>
</evidence>
<accession>A0A834GIJ8</accession>
<dbReference type="PANTHER" id="PTHR34145:SF68">
    <property type="entry name" value="FBD DOMAIN-CONTAINING PROTEIN"/>
    <property type="match status" value="1"/>
</dbReference>
<dbReference type="OrthoDB" id="613853at2759"/>
<dbReference type="SUPFAM" id="SSF52047">
    <property type="entry name" value="RNI-like"/>
    <property type="match status" value="1"/>
</dbReference>
<dbReference type="InterPro" id="IPR001810">
    <property type="entry name" value="F-box_dom"/>
</dbReference>
<evidence type="ECO:0000259" key="2">
    <source>
        <dbReference type="Pfam" id="PF08387"/>
    </source>
</evidence>
<gene>
    <name evidence="4" type="ORF">RHSIM_Rhsim08G0184100</name>
</gene>
<sequence>MGDRVSALPDEIVSIILSLLPIKEAGSTSVLSRRWINSWKLFTGSLNFDGSKTMLRMIKAMRTMPLETERAKYIKWVDQVLNFYQGQTIKEFRVCFDLDKNFACILDRWVNFAIGRRVQKLELDLTAYSGSRQSLNYYTFPSSLIGVSSVNALIALRLKSVDLSEDILTHLLSNCPLLEELSVSYSPSLVNVIIAGPSMMKYLELSFCFNLRNVEISATNLVSFEYFGPNLYNPLKNVPMLSELSMGGNYCESVVFSSFCDLSKVVPQLETLVLDLDCSIRFIQASIWNTQKADIACLGGKPKEVTSGRFESLKVVKIVGWVGNAADMELAVYLLEKAVSLDKMIIDPGHPSLLIRSVFEESRKKGEDAARERAKQLERNLPAGTKLVIYY</sequence>
<dbReference type="Pfam" id="PF23622">
    <property type="entry name" value="LRR_At1g61320_AtMIF1"/>
    <property type="match status" value="1"/>
</dbReference>
<comment type="caution">
    <text evidence="4">The sequence shown here is derived from an EMBL/GenBank/DDBJ whole genome shotgun (WGS) entry which is preliminary data.</text>
</comment>
<reference evidence="4" key="1">
    <citation type="submission" date="2019-11" db="EMBL/GenBank/DDBJ databases">
        <authorList>
            <person name="Liu Y."/>
            <person name="Hou J."/>
            <person name="Li T.-Q."/>
            <person name="Guan C.-H."/>
            <person name="Wu X."/>
            <person name="Wu H.-Z."/>
            <person name="Ling F."/>
            <person name="Zhang R."/>
            <person name="Shi X.-G."/>
            <person name="Ren J.-P."/>
            <person name="Chen E.-F."/>
            <person name="Sun J.-M."/>
        </authorList>
    </citation>
    <scope>NUCLEOTIDE SEQUENCE</scope>
    <source>
        <strain evidence="4">Adult_tree_wgs_1</strain>
        <tissue evidence="4">Leaves</tissue>
    </source>
</reference>
<dbReference type="EMBL" id="WJXA01000008">
    <property type="protein sequence ID" value="KAF7135717.1"/>
    <property type="molecule type" value="Genomic_DNA"/>
</dbReference>
<dbReference type="Proteomes" id="UP000626092">
    <property type="component" value="Unassembled WGS sequence"/>
</dbReference>
<evidence type="ECO:0000259" key="1">
    <source>
        <dbReference type="Pfam" id="PF00646"/>
    </source>
</evidence>
<dbReference type="Pfam" id="PF00646">
    <property type="entry name" value="F-box"/>
    <property type="match status" value="1"/>
</dbReference>
<protein>
    <recommendedName>
        <fullName evidence="6">F-box domain-containing protein</fullName>
    </recommendedName>
</protein>